<keyword evidence="2" id="KW-0521">NADP</keyword>
<dbReference type="PANTHER" id="PTHR43963:SF6">
    <property type="entry name" value="CHAIN DEHYDROGENASE FAMILY PROTEIN, PUTATIVE (AFU_ORTHOLOGUE AFUA_3G15350)-RELATED"/>
    <property type="match status" value="1"/>
</dbReference>
<evidence type="ECO:0008006" key="6">
    <source>
        <dbReference type="Google" id="ProtNLM"/>
    </source>
</evidence>
<dbReference type="InterPro" id="IPR036291">
    <property type="entry name" value="NAD(P)-bd_dom_sf"/>
</dbReference>
<organism evidence="4 5">
    <name type="scientific">Xylaria bambusicola</name>
    <dbReference type="NCBI Taxonomy" id="326684"/>
    <lineage>
        <taxon>Eukaryota</taxon>
        <taxon>Fungi</taxon>
        <taxon>Dikarya</taxon>
        <taxon>Ascomycota</taxon>
        <taxon>Pezizomycotina</taxon>
        <taxon>Sordariomycetes</taxon>
        <taxon>Xylariomycetidae</taxon>
        <taxon>Xylariales</taxon>
        <taxon>Xylariaceae</taxon>
        <taxon>Xylaria</taxon>
    </lineage>
</organism>
<name>A0AAN7Z2M3_9PEZI</name>
<dbReference type="EMBL" id="JAWHQM010000002">
    <property type="protein sequence ID" value="KAK5624833.1"/>
    <property type="molecule type" value="Genomic_DNA"/>
</dbReference>
<evidence type="ECO:0000256" key="1">
    <source>
        <dbReference type="ARBA" id="ARBA00006484"/>
    </source>
</evidence>
<gene>
    <name evidence="4" type="ORF">RRF57_000549</name>
</gene>
<dbReference type="Proteomes" id="UP001305414">
    <property type="component" value="Unassembled WGS sequence"/>
</dbReference>
<dbReference type="GO" id="GO:0016491">
    <property type="term" value="F:oxidoreductase activity"/>
    <property type="evidence" value="ECO:0007669"/>
    <property type="project" value="UniProtKB-KW"/>
</dbReference>
<keyword evidence="5" id="KW-1185">Reference proteome</keyword>
<dbReference type="SUPFAM" id="SSF51735">
    <property type="entry name" value="NAD(P)-binding Rossmann-fold domains"/>
    <property type="match status" value="1"/>
</dbReference>
<dbReference type="PANTHER" id="PTHR43963">
    <property type="entry name" value="CARBONYL REDUCTASE 1-RELATED"/>
    <property type="match status" value="1"/>
</dbReference>
<protein>
    <recommendedName>
        <fullName evidence="6">NAD(P)-binding protein</fullName>
    </recommendedName>
</protein>
<evidence type="ECO:0000313" key="5">
    <source>
        <dbReference type="Proteomes" id="UP001305414"/>
    </source>
</evidence>
<proteinExistence type="inferred from homology"/>
<reference evidence="4 5" key="1">
    <citation type="submission" date="2023-10" db="EMBL/GenBank/DDBJ databases">
        <title>Draft genome sequence of Xylaria bambusicola isolate GMP-LS, the root and basal stem rot pathogen of sugarcane in Indonesia.</title>
        <authorList>
            <person name="Selvaraj P."/>
            <person name="Muralishankar V."/>
            <person name="Muruganantham S."/>
            <person name="Sp S."/>
            <person name="Haryani S."/>
            <person name="Lau K.J.X."/>
            <person name="Naqvi N.I."/>
        </authorList>
    </citation>
    <scope>NUCLEOTIDE SEQUENCE [LARGE SCALE GENOMIC DNA]</scope>
    <source>
        <strain evidence="4">GMP-LS</strain>
    </source>
</reference>
<dbReference type="AlphaFoldDB" id="A0AAN7Z2M3"/>
<evidence type="ECO:0000256" key="2">
    <source>
        <dbReference type="ARBA" id="ARBA00022857"/>
    </source>
</evidence>
<sequence>MAVVLITGANRGIGFAIAQAISVSLPTSTVIIGSRDISLGEDAIRRLRIGGVTAALHTIPLDIENDTSIATAANIVGERFGKLDVLINNALRLDTSYPTEMEALRKISNSDFNNAVTSNNIVTCNFTALLRKAPWPRVIMVSSTRGSIQRTVNRELPPVVSFDYCITKAALKMLTVQLQAAEDGNAENDNKITYWVASPGYCKTGFNGFKGHKDPLEGAEVVLRLLKSNRGEIRGGTFWELEKGHFERFLGKECNFSRLSMPVESW</sequence>
<accession>A0AAN7Z2M3</accession>
<dbReference type="PRINTS" id="PR00081">
    <property type="entry name" value="GDHRDH"/>
</dbReference>
<evidence type="ECO:0000256" key="3">
    <source>
        <dbReference type="ARBA" id="ARBA00023002"/>
    </source>
</evidence>
<dbReference type="Gene3D" id="3.40.50.720">
    <property type="entry name" value="NAD(P)-binding Rossmann-like Domain"/>
    <property type="match status" value="1"/>
</dbReference>
<dbReference type="InterPro" id="IPR002347">
    <property type="entry name" value="SDR_fam"/>
</dbReference>
<evidence type="ECO:0000313" key="4">
    <source>
        <dbReference type="EMBL" id="KAK5624833.1"/>
    </source>
</evidence>
<comment type="caution">
    <text evidence="4">The sequence shown here is derived from an EMBL/GenBank/DDBJ whole genome shotgun (WGS) entry which is preliminary data.</text>
</comment>
<dbReference type="Pfam" id="PF00106">
    <property type="entry name" value="adh_short"/>
    <property type="match status" value="1"/>
</dbReference>
<comment type="similarity">
    <text evidence="1">Belongs to the short-chain dehydrogenases/reductases (SDR) family.</text>
</comment>
<keyword evidence="3" id="KW-0560">Oxidoreductase</keyword>